<protein>
    <recommendedName>
        <fullName evidence="9">Selenoprotein O</fullName>
    </recommendedName>
</protein>
<name>A0A6P8YTA7_THRPL</name>
<evidence type="ECO:0000256" key="5">
    <source>
        <dbReference type="ARBA" id="ARBA00022723"/>
    </source>
</evidence>
<evidence type="ECO:0000256" key="7">
    <source>
        <dbReference type="ARBA" id="ARBA00022840"/>
    </source>
</evidence>
<comment type="cofactor">
    <cofactor evidence="1">
        <name>Mg(2+)</name>
        <dbReference type="ChEBI" id="CHEBI:18420"/>
    </cofactor>
</comment>
<dbReference type="InterPro" id="IPR003846">
    <property type="entry name" value="SelO"/>
</dbReference>
<dbReference type="RefSeq" id="XP_034237302.1">
    <property type="nucleotide sequence ID" value="XM_034381411.1"/>
</dbReference>
<evidence type="ECO:0000256" key="1">
    <source>
        <dbReference type="ARBA" id="ARBA00001946"/>
    </source>
</evidence>
<sequence length="578" mass="65261">MLKTFHRLLNKRCPQPRSFAVQPVYILSVLIYTMSDSKSGRCPSKEAQCTPKSLKKSMSEWQFAPSSVFENNLPIDSEEDSYIRPNVKGAIFSRVQPTPLEKDVRLVAFSKDVLINILNMDPSITETDEFVRWVAGSNVLSSSTPLAHRYGGHQFGAWAAQLGDGRAMSLGEYVSHDGRRWDIQLKGSGLTPYSRGGDGRAVIRSSVREFLCSEAMHALSVPTTRAAALVVSNDPVIRDQFYDGRPEIERAAVVMRIAPSFLRFGSLEILTSTSELSELRKLLNYILELRTDITEYGDQKYLALLEKVIDESIKLVIAWSMVGFTHGVLNTDNMSMFGVTIDYGPFGFMEKFDRNFVPNSSDSGGRYSFVEQLGIVHWNLAKLVMAVRPLLSEPEQKQAEQMLRNAVATGEAQFIAGFHEKLGFKPNSTANTQLVHLLVEMMQDTSSDFTMTFRQLAFVKLDEMLDPKVLDKYWALKVFSRHPRFKEFVHTYKQTMIIEGLSDEKRRSNMLAKNPQYVLRNWMAQDAIKLAEQDDFSGVQFLLEILNNPFTINETAEKKGYSGPTPPWANCIRVSCSS</sequence>
<keyword evidence="10" id="KW-1185">Reference proteome</keyword>
<keyword evidence="8" id="KW-0460">Magnesium</keyword>
<organism evidence="11">
    <name type="scientific">Thrips palmi</name>
    <name type="common">Melon thrips</name>
    <dbReference type="NCBI Taxonomy" id="161013"/>
    <lineage>
        <taxon>Eukaryota</taxon>
        <taxon>Metazoa</taxon>
        <taxon>Ecdysozoa</taxon>
        <taxon>Arthropoda</taxon>
        <taxon>Hexapoda</taxon>
        <taxon>Insecta</taxon>
        <taxon>Pterygota</taxon>
        <taxon>Neoptera</taxon>
        <taxon>Paraneoptera</taxon>
        <taxon>Thysanoptera</taxon>
        <taxon>Terebrantia</taxon>
        <taxon>Thripoidea</taxon>
        <taxon>Thripidae</taxon>
        <taxon>Thrips</taxon>
    </lineage>
</organism>
<dbReference type="Pfam" id="PF02696">
    <property type="entry name" value="SelO"/>
    <property type="match status" value="1"/>
</dbReference>
<keyword evidence="6" id="KW-0547">Nucleotide-binding</keyword>
<dbReference type="NCBIfam" id="NF000658">
    <property type="entry name" value="PRK00029.1"/>
    <property type="match status" value="1"/>
</dbReference>
<dbReference type="GO" id="GO:0046872">
    <property type="term" value="F:metal ion binding"/>
    <property type="evidence" value="ECO:0007669"/>
    <property type="project" value="UniProtKB-KW"/>
</dbReference>
<dbReference type="HAMAP" id="MF_00692">
    <property type="entry name" value="SelO"/>
    <property type="match status" value="1"/>
</dbReference>
<accession>A0A6P8YTA7</accession>
<dbReference type="PANTHER" id="PTHR12153:SF18">
    <property type="entry name" value="SELENOPROTEIN O"/>
    <property type="match status" value="1"/>
</dbReference>
<dbReference type="KEGG" id="tpal:117642833"/>
<comment type="similarity">
    <text evidence="2">Belongs to the SELO family.</text>
</comment>
<dbReference type="PANTHER" id="PTHR12153">
    <property type="entry name" value="SELENOPROTEIN O"/>
    <property type="match status" value="1"/>
</dbReference>
<dbReference type="InParanoid" id="A0A6P8YTA7"/>
<keyword evidence="7" id="KW-0067">ATP-binding</keyword>
<keyword evidence="5" id="KW-0479">Metal-binding</keyword>
<evidence type="ECO:0000256" key="9">
    <source>
        <dbReference type="ARBA" id="ARBA00031547"/>
    </source>
</evidence>
<dbReference type="GO" id="GO:0005524">
    <property type="term" value="F:ATP binding"/>
    <property type="evidence" value="ECO:0007669"/>
    <property type="project" value="UniProtKB-KW"/>
</dbReference>
<dbReference type="GeneID" id="117642833"/>
<proteinExistence type="inferred from homology"/>
<evidence type="ECO:0000256" key="6">
    <source>
        <dbReference type="ARBA" id="ARBA00022741"/>
    </source>
</evidence>
<evidence type="ECO:0000256" key="2">
    <source>
        <dbReference type="ARBA" id="ARBA00009747"/>
    </source>
</evidence>
<dbReference type="OrthoDB" id="10254721at2759"/>
<evidence type="ECO:0000313" key="10">
    <source>
        <dbReference type="Proteomes" id="UP000515158"/>
    </source>
</evidence>
<dbReference type="Proteomes" id="UP000515158">
    <property type="component" value="Unplaced"/>
</dbReference>
<evidence type="ECO:0000256" key="3">
    <source>
        <dbReference type="ARBA" id="ARBA00022679"/>
    </source>
</evidence>
<evidence type="ECO:0000313" key="11">
    <source>
        <dbReference type="RefSeq" id="XP_034237302.1"/>
    </source>
</evidence>
<reference evidence="11" key="1">
    <citation type="submission" date="2025-08" db="UniProtKB">
        <authorList>
            <consortium name="RefSeq"/>
        </authorList>
    </citation>
    <scope>IDENTIFICATION</scope>
    <source>
        <tissue evidence="11">Total insect</tissue>
    </source>
</reference>
<evidence type="ECO:0000256" key="4">
    <source>
        <dbReference type="ARBA" id="ARBA00022695"/>
    </source>
</evidence>
<gene>
    <name evidence="11" type="primary">LOC117642833</name>
</gene>
<dbReference type="AlphaFoldDB" id="A0A6P8YTA7"/>
<keyword evidence="4" id="KW-0548">Nucleotidyltransferase</keyword>
<dbReference type="GO" id="GO:0016779">
    <property type="term" value="F:nucleotidyltransferase activity"/>
    <property type="evidence" value="ECO:0007669"/>
    <property type="project" value="UniProtKB-KW"/>
</dbReference>
<evidence type="ECO:0000256" key="8">
    <source>
        <dbReference type="ARBA" id="ARBA00022842"/>
    </source>
</evidence>
<keyword evidence="3" id="KW-0808">Transferase</keyword>